<keyword evidence="2" id="KW-0472">Membrane</keyword>
<dbReference type="EMBL" id="VLTL01000007">
    <property type="protein sequence ID" value="KAA0171283.1"/>
    <property type="molecule type" value="Genomic_DNA"/>
</dbReference>
<reference evidence="3 4" key="1">
    <citation type="submission" date="2019-07" db="EMBL/GenBank/DDBJ databases">
        <title>Genomes of Cafeteria roenbergensis.</title>
        <authorList>
            <person name="Fischer M.G."/>
            <person name="Hackl T."/>
            <person name="Roman M."/>
        </authorList>
    </citation>
    <scope>NUCLEOTIDE SEQUENCE [LARGE SCALE GENOMIC DNA]</scope>
    <source>
        <strain evidence="3 4">RCC970-E3</strain>
    </source>
</reference>
<feature type="compositionally biased region" description="Low complexity" evidence="1">
    <location>
        <begin position="383"/>
        <end position="397"/>
    </location>
</feature>
<protein>
    <submittedName>
        <fullName evidence="3">Uncharacterized protein</fullName>
    </submittedName>
</protein>
<dbReference type="AlphaFoldDB" id="A0A5A8E0F8"/>
<evidence type="ECO:0000256" key="2">
    <source>
        <dbReference type="SAM" id="Phobius"/>
    </source>
</evidence>
<name>A0A5A8E0F8_CAFRO</name>
<evidence type="ECO:0000256" key="1">
    <source>
        <dbReference type="SAM" id="MobiDB-lite"/>
    </source>
</evidence>
<gene>
    <name evidence="3" type="ORF">FNF28_00774</name>
</gene>
<feature type="transmembrane region" description="Helical" evidence="2">
    <location>
        <begin position="20"/>
        <end position="41"/>
    </location>
</feature>
<proteinExistence type="predicted"/>
<evidence type="ECO:0000313" key="4">
    <source>
        <dbReference type="Proteomes" id="UP000324907"/>
    </source>
</evidence>
<keyword evidence="2" id="KW-1133">Transmembrane helix</keyword>
<organism evidence="3 4">
    <name type="scientific">Cafeteria roenbergensis</name>
    <name type="common">Marine flagellate</name>
    <dbReference type="NCBI Taxonomy" id="33653"/>
    <lineage>
        <taxon>Eukaryota</taxon>
        <taxon>Sar</taxon>
        <taxon>Stramenopiles</taxon>
        <taxon>Bigyra</taxon>
        <taxon>Opalozoa</taxon>
        <taxon>Bicosoecida</taxon>
        <taxon>Cafeteriaceae</taxon>
        <taxon>Cafeteria</taxon>
    </lineage>
</organism>
<feature type="region of interest" description="Disordered" evidence="1">
    <location>
        <begin position="358"/>
        <end position="420"/>
    </location>
</feature>
<comment type="caution">
    <text evidence="3">The sequence shown here is derived from an EMBL/GenBank/DDBJ whole genome shotgun (WGS) entry which is preliminary data.</text>
</comment>
<evidence type="ECO:0000313" key="3">
    <source>
        <dbReference type="EMBL" id="KAA0171283.1"/>
    </source>
</evidence>
<sequence>MCTPSAFGGRIVCIPSTPLFLAQLLVALGAASYFFLAGFLYNEFYEEVGQSPVAGLQLRTDTLDYAATVLGVNDTATCSIPSKPVSVMQSRFATAAPGAAPLNFTPSCSGLEAALTAAAAVGPSSDARLPTSVVRYEWLRVPAAGAADVAAMESLGFRVVPYAGGATGVRASGTVYRTDARLVTLEETLTVLADGQGSVGTSGEVEPYVGRESRFGFRLVTSSGAVSNGVAVPLQVAGVSLDVERTYDNLPVLERSPDPSAVAVTAVRWWQPTATRPGPGGASEAFDVSSVAATVRSRDETFGAVVRAVPSGRLVRFSYMELASLGVQSLVKYLLVWGAVLLLGVQCCPERVRSAVCSTVQTDGDKEDDGGDAGRADHSSVRLASTAAPLSAAPSQAGGLRRRGAGPIGGASHEDDGGPESVLETVAANLATMDEELTTERESIRQYVALFSKTVRATFGDLASLDRSLKSLTTVVEDDIRERFSPAIAEVAQRAARDEVVRTLTGKGIAEMASS</sequence>
<accession>A0A5A8E0F8</accession>
<keyword evidence="2" id="KW-0812">Transmembrane</keyword>
<dbReference type="Proteomes" id="UP000324907">
    <property type="component" value="Unassembled WGS sequence"/>
</dbReference>